<dbReference type="EC" id="5.4.4.2" evidence="3"/>
<dbReference type="Proteomes" id="UP000308917">
    <property type="component" value="Unassembled WGS sequence"/>
</dbReference>
<dbReference type="GO" id="GO:0008909">
    <property type="term" value="F:isochorismate synthase activity"/>
    <property type="evidence" value="ECO:0007669"/>
    <property type="project" value="UniProtKB-EC"/>
</dbReference>
<comment type="caution">
    <text evidence="7">The sequence shown here is derived from an EMBL/GenBank/DDBJ whole genome shotgun (WGS) entry which is preliminary data.</text>
</comment>
<dbReference type="InterPro" id="IPR005801">
    <property type="entry name" value="ADC_synthase"/>
</dbReference>
<evidence type="ECO:0000259" key="6">
    <source>
        <dbReference type="Pfam" id="PF00425"/>
    </source>
</evidence>
<dbReference type="PANTHER" id="PTHR42839">
    <property type="entry name" value="ISOCHORISMATE SYNTHASE ENTC"/>
    <property type="match status" value="1"/>
</dbReference>
<dbReference type="Pfam" id="PF00425">
    <property type="entry name" value="Chorismate_bind"/>
    <property type="match status" value="1"/>
</dbReference>
<dbReference type="EMBL" id="STFG01000001">
    <property type="protein sequence ID" value="THU05199.1"/>
    <property type="molecule type" value="Genomic_DNA"/>
</dbReference>
<dbReference type="SUPFAM" id="SSF56322">
    <property type="entry name" value="ADC synthase"/>
    <property type="match status" value="1"/>
</dbReference>
<dbReference type="OrthoDB" id="9806579at2"/>
<dbReference type="NCBIfam" id="TIGR00543">
    <property type="entry name" value="isochor_syn"/>
    <property type="match status" value="1"/>
</dbReference>
<feature type="domain" description="Chorismate-utilising enzyme C-terminal" evidence="6">
    <location>
        <begin position="124"/>
        <end position="384"/>
    </location>
</feature>
<evidence type="ECO:0000313" key="7">
    <source>
        <dbReference type="EMBL" id="THU05199.1"/>
    </source>
</evidence>
<dbReference type="AlphaFoldDB" id="A0A4S8FD20"/>
<dbReference type="PANTHER" id="PTHR42839:SF2">
    <property type="entry name" value="ISOCHORISMATE SYNTHASE ENTC"/>
    <property type="match status" value="1"/>
</dbReference>
<evidence type="ECO:0000256" key="1">
    <source>
        <dbReference type="ARBA" id="ARBA00000799"/>
    </source>
</evidence>
<dbReference type="Gene3D" id="3.60.120.10">
    <property type="entry name" value="Anthranilate synthase"/>
    <property type="match status" value="1"/>
</dbReference>
<protein>
    <recommendedName>
        <fullName evidence="3">isochorismate synthase</fullName>
        <ecNumber evidence="3">5.4.4.2</ecNumber>
    </recommendedName>
    <alternativeName>
        <fullName evidence="5">Isochorismate mutase</fullName>
    </alternativeName>
</protein>
<dbReference type="InterPro" id="IPR015890">
    <property type="entry name" value="Chorismate_C"/>
</dbReference>
<gene>
    <name evidence="7" type="ORF">E9531_01185</name>
</gene>
<evidence type="ECO:0000256" key="2">
    <source>
        <dbReference type="ARBA" id="ARBA00005297"/>
    </source>
</evidence>
<sequence length="395" mass="43111">MTISATSPSQSSPDWLLNQLSHRDIFFASAQHQLRSHNHAEDLHAYAPITSASVNALFAQARSRGQTTPTLFGLIPFDTQLPASLTLPLHVQHTLSPNDALTIGANSAQVSPSVLSKTPVPAPEVYGQMVERALELFAQGDVKKIVLARAMDIALDGAIDPEHIMRDLLTRNRHGYTFNLPIWAEDAQSQASMMGASPELLVRREGEMVYINPLAGSIPRHSDPVIDQQRHEGLAASEKDLREHGYVVSDIARILAEHCTELDVPETPSVIGTDALWHLSTFITARLKSPQMSALDLGLALHPTPAMCGYPTAQAFASIQALEPFAREYFAGLVGWQKENGDGEWALTIRCGRYDGQRSFRLYAGAGTVAGSDPVSEIRETETKMATFLRAITKS</sequence>
<dbReference type="InterPro" id="IPR004561">
    <property type="entry name" value="IsoChor_synthase"/>
</dbReference>
<comment type="catalytic activity">
    <reaction evidence="1">
        <text>chorismate = isochorismate</text>
        <dbReference type="Rhea" id="RHEA:18985"/>
        <dbReference type="ChEBI" id="CHEBI:29748"/>
        <dbReference type="ChEBI" id="CHEBI:29780"/>
        <dbReference type="EC" id="5.4.4.2"/>
    </reaction>
</comment>
<keyword evidence="4 7" id="KW-0413">Isomerase</keyword>
<dbReference type="GO" id="GO:0009697">
    <property type="term" value="P:salicylic acid biosynthetic process"/>
    <property type="evidence" value="ECO:0007669"/>
    <property type="project" value="TreeGrafter"/>
</dbReference>
<evidence type="ECO:0000313" key="8">
    <source>
        <dbReference type="Proteomes" id="UP000308917"/>
    </source>
</evidence>
<evidence type="ECO:0000256" key="4">
    <source>
        <dbReference type="ARBA" id="ARBA00023235"/>
    </source>
</evidence>
<proteinExistence type="inferred from homology"/>
<accession>A0A4S8FD20</accession>
<dbReference type="RefSeq" id="WP_136571910.1">
    <property type="nucleotide sequence ID" value="NZ_STFG01000001.1"/>
</dbReference>
<keyword evidence="8" id="KW-1185">Reference proteome</keyword>
<organism evidence="7 8">
    <name type="scientific">Lampropedia puyangensis</name>
    <dbReference type="NCBI Taxonomy" id="1330072"/>
    <lineage>
        <taxon>Bacteria</taxon>
        <taxon>Pseudomonadati</taxon>
        <taxon>Pseudomonadota</taxon>
        <taxon>Betaproteobacteria</taxon>
        <taxon>Burkholderiales</taxon>
        <taxon>Comamonadaceae</taxon>
        <taxon>Lampropedia</taxon>
    </lineage>
</organism>
<reference evidence="7 8" key="1">
    <citation type="journal article" date="2015" name="Antonie Van Leeuwenhoek">
        <title>Lampropedia puyangensis sp. nov., isolated from symptomatic bark of Populus ? euramericana canker and emended description of Lampropedia hyalina (Ehrenberg 1832) Lee et al. 2004.</title>
        <authorList>
            <person name="Li Y."/>
            <person name="Wang T."/>
            <person name="Piao C.G."/>
            <person name="Wang L.F."/>
            <person name="Tian G.Z."/>
            <person name="Zhu T.H."/>
            <person name="Guo M.W."/>
        </authorList>
    </citation>
    <scope>NUCLEOTIDE SEQUENCE [LARGE SCALE GENOMIC DNA]</scope>
    <source>
        <strain evidence="7 8">2-bin</strain>
    </source>
</reference>
<evidence type="ECO:0000256" key="3">
    <source>
        <dbReference type="ARBA" id="ARBA00012824"/>
    </source>
</evidence>
<comment type="similarity">
    <text evidence="2">Belongs to the isochorismate synthase family.</text>
</comment>
<name>A0A4S8FD20_9BURK</name>
<evidence type="ECO:0000256" key="5">
    <source>
        <dbReference type="ARBA" id="ARBA00041564"/>
    </source>
</evidence>